<keyword evidence="1" id="KW-0479">Metal-binding</keyword>
<dbReference type="SUPFAM" id="SSF57850">
    <property type="entry name" value="RING/U-box"/>
    <property type="match status" value="1"/>
</dbReference>
<dbReference type="PANTHER" id="PTHR25464">
    <property type="entry name" value="TRIPARTITE MOTIF-CONTAINING PROTEIN 2-LIKE PROTEIN"/>
    <property type="match status" value="1"/>
</dbReference>
<evidence type="ECO:0000256" key="3">
    <source>
        <dbReference type="ARBA" id="ARBA00022833"/>
    </source>
</evidence>
<evidence type="ECO:0000313" key="7">
    <source>
        <dbReference type="RefSeq" id="XP_034233003.1"/>
    </source>
</evidence>
<keyword evidence="3" id="KW-0862">Zinc</keyword>
<dbReference type="AlphaFoldDB" id="A0A6P8Y0K1"/>
<reference evidence="7" key="1">
    <citation type="submission" date="2025-08" db="UniProtKB">
        <authorList>
            <consortium name="RefSeq"/>
        </authorList>
    </citation>
    <scope>IDENTIFICATION</scope>
    <source>
        <tissue evidence="7">Total insect</tissue>
    </source>
</reference>
<dbReference type="KEGG" id="tpal:117640561"/>
<protein>
    <submittedName>
        <fullName evidence="7">Uncharacterized protein LOC117640561</fullName>
    </submittedName>
</protein>
<accession>A0A6P8Y0K1</accession>
<evidence type="ECO:0000256" key="4">
    <source>
        <dbReference type="PROSITE-ProRule" id="PRU00175"/>
    </source>
</evidence>
<evidence type="ECO:0000256" key="2">
    <source>
        <dbReference type="ARBA" id="ARBA00022771"/>
    </source>
</evidence>
<evidence type="ECO:0000256" key="1">
    <source>
        <dbReference type="ARBA" id="ARBA00022723"/>
    </source>
</evidence>
<dbReference type="InterPro" id="IPR017907">
    <property type="entry name" value="Znf_RING_CS"/>
</dbReference>
<dbReference type="OrthoDB" id="6366364at2759"/>
<proteinExistence type="predicted"/>
<gene>
    <name evidence="7" type="primary">LOC117640561</name>
</gene>
<dbReference type="PROSITE" id="PS00518">
    <property type="entry name" value="ZF_RING_1"/>
    <property type="match status" value="1"/>
</dbReference>
<evidence type="ECO:0000259" key="5">
    <source>
        <dbReference type="PROSITE" id="PS50089"/>
    </source>
</evidence>
<dbReference type="GeneID" id="117640561"/>
<keyword evidence="2 4" id="KW-0863">Zinc-finger</keyword>
<dbReference type="RefSeq" id="XP_034233003.1">
    <property type="nucleotide sequence ID" value="XM_034377112.1"/>
</dbReference>
<dbReference type="InterPro" id="IPR013083">
    <property type="entry name" value="Znf_RING/FYVE/PHD"/>
</dbReference>
<dbReference type="PANTHER" id="PTHR25464:SF2">
    <property type="entry name" value="RING-TYPE DOMAIN-CONTAINING PROTEIN"/>
    <property type="match status" value="1"/>
</dbReference>
<dbReference type="Pfam" id="PF13445">
    <property type="entry name" value="zf-RING_UBOX"/>
    <property type="match status" value="1"/>
</dbReference>
<organism evidence="7">
    <name type="scientific">Thrips palmi</name>
    <name type="common">Melon thrips</name>
    <dbReference type="NCBI Taxonomy" id="161013"/>
    <lineage>
        <taxon>Eukaryota</taxon>
        <taxon>Metazoa</taxon>
        <taxon>Ecdysozoa</taxon>
        <taxon>Arthropoda</taxon>
        <taxon>Hexapoda</taxon>
        <taxon>Insecta</taxon>
        <taxon>Pterygota</taxon>
        <taxon>Neoptera</taxon>
        <taxon>Paraneoptera</taxon>
        <taxon>Thysanoptera</taxon>
        <taxon>Terebrantia</taxon>
        <taxon>Thripoidea</taxon>
        <taxon>Thripidae</taxon>
        <taxon>Thrips</taxon>
    </lineage>
</organism>
<keyword evidence="6" id="KW-1185">Reference proteome</keyword>
<dbReference type="Gene3D" id="3.30.40.10">
    <property type="entry name" value="Zinc/RING finger domain, C3HC4 (zinc finger)"/>
    <property type="match status" value="1"/>
</dbReference>
<dbReference type="Proteomes" id="UP000515158">
    <property type="component" value="Unplaced"/>
</dbReference>
<dbReference type="PROSITE" id="PS50089">
    <property type="entry name" value="ZF_RING_2"/>
    <property type="match status" value="1"/>
</dbReference>
<dbReference type="SMART" id="SM00184">
    <property type="entry name" value="RING"/>
    <property type="match status" value="1"/>
</dbReference>
<sequence>MECPVCLEDYDAAKRRPKSLPCGHTFCSHCLGGLQPLSCPHCRRDFSEPAESLPDNFAVLGIVDQQRPLSSASGGSQVLARKLWCVDCDKATADADACLDRGHTLCSPRKVLSERAAPRMQMLGNADTESSKVVGSLEDAKSTVEGLLQEWRTKAQLVKEAKEKLQAAVDEGIDLDTAQPENLEQLLDAASLMDSMDCKLKRKGGADWVGDLGGGESLIHALVLHLHRHGRIAKEPTQPQPAATATPEQAVKATQLQAQVAAARAKAIAAIRAEAGPIPALNLNNLSETSITSSMREKESLLASVRQSGVRKLTYVYCHRDPAWVLDVLRSAAPTLEELDVREARREHLLAAHAMPRLRRMALVYDSGQDTQPPVLPALQRATLKWLRVWTLPRPTLTSLLRAHSASLEVLWLRVGTSEGGDWPHRGKDLDALLCGLRVSRVVLWRYGMSHLSAPCQRQLAAVRRLLPAASVRCMDCDNVLWEAF</sequence>
<dbReference type="InterPro" id="IPR027370">
    <property type="entry name" value="Znf-RING_euk"/>
</dbReference>
<dbReference type="GO" id="GO:0008270">
    <property type="term" value="F:zinc ion binding"/>
    <property type="evidence" value="ECO:0007669"/>
    <property type="project" value="UniProtKB-KW"/>
</dbReference>
<feature type="domain" description="RING-type" evidence="5">
    <location>
        <begin position="3"/>
        <end position="43"/>
    </location>
</feature>
<name>A0A6P8Y0K1_THRPL</name>
<evidence type="ECO:0000313" key="6">
    <source>
        <dbReference type="Proteomes" id="UP000515158"/>
    </source>
</evidence>
<dbReference type="InterPro" id="IPR001841">
    <property type="entry name" value="Znf_RING"/>
</dbReference>
<dbReference type="InParanoid" id="A0A6P8Y0K1"/>